<dbReference type="Gene3D" id="1.10.10.2840">
    <property type="entry name" value="PucR C-terminal helix-turn-helix domain"/>
    <property type="match status" value="1"/>
</dbReference>
<accession>A0ABU6KEF9</accession>
<dbReference type="Proteomes" id="UP001335737">
    <property type="component" value="Unassembled WGS sequence"/>
</dbReference>
<dbReference type="PANTHER" id="PTHR33744">
    <property type="entry name" value="CARBOHYDRATE DIACID REGULATOR"/>
    <property type="match status" value="1"/>
</dbReference>
<dbReference type="InterPro" id="IPR042070">
    <property type="entry name" value="PucR_C-HTH_sf"/>
</dbReference>
<dbReference type="SUPFAM" id="SSF46689">
    <property type="entry name" value="Homeodomain-like"/>
    <property type="match status" value="1"/>
</dbReference>
<dbReference type="RefSeq" id="WP_327607279.1">
    <property type="nucleotide sequence ID" value="NZ_JARZFX010000003.1"/>
</dbReference>
<name>A0ABU6KEF9_9BACI</name>
<feature type="domain" description="PucR C-terminal helix-turn-helix" evidence="1">
    <location>
        <begin position="237"/>
        <end position="294"/>
    </location>
</feature>
<proteinExistence type="predicted"/>
<gene>
    <name evidence="2" type="ORF">QGM71_09420</name>
</gene>
<dbReference type="EMBL" id="JARZFX010000003">
    <property type="protein sequence ID" value="MEC5423711.1"/>
    <property type="molecule type" value="Genomic_DNA"/>
</dbReference>
<evidence type="ECO:0000313" key="2">
    <source>
        <dbReference type="EMBL" id="MEC5423711.1"/>
    </source>
</evidence>
<organism evidence="2 3">
    <name type="scientific">Virgibacillus tibetensis</name>
    <dbReference type="NCBI Taxonomy" id="3042313"/>
    <lineage>
        <taxon>Bacteria</taxon>
        <taxon>Bacillati</taxon>
        <taxon>Bacillota</taxon>
        <taxon>Bacilli</taxon>
        <taxon>Bacillales</taxon>
        <taxon>Bacillaceae</taxon>
        <taxon>Virgibacillus</taxon>
    </lineage>
</organism>
<dbReference type="InterPro" id="IPR051448">
    <property type="entry name" value="CdaR-like_regulators"/>
</dbReference>
<dbReference type="PANTHER" id="PTHR33744:SF15">
    <property type="entry name" value="CARBOHYDRATE DIACID REGULATOR"/>
    <property type="match status" value="1"/>
</dbReference>
<evidence type="ECO:0000313" key="3">
    <source>
        <dbReference type="Proteomes" id="UP001335737"/>
    </source>
</evidence>
<dbReference type="Pfam" id="PF13556">
    <property type="entry name" value="HTH_30"/>
    <property type="match status" value="1"/>
</dbReference>
<comment type="caution">
    <text evidence="2">The sequence shown here is derived from an EMBL/GenBank/DDBJ whole genome shotgun (WGS) entry which is preliminary data.</text>
</comment>
<keyword evidence="3" id="KW-1185">Reference proteome</keyword>
<dbReference type="InterPro" id="IPR009057">
    <property type="entry name" value="Homeodomain-like_sf"/>
</dbReference>
<protein>
    <submittedName>
        <fullName evidence="2">Helix-turn-helix domain-containing protein</fullName>
    </submittedName>
</protein>
<reference evidence="2 3" key="1">
    <citation type="journal article" date="2024" name="Int. J. Syst. Evol. Microbiol.">
        <title>Virgibacillus tibetensis sp. nov., isolated from salt lake on the Tibetan Plateau of China.</title>
        <authorList>
            <person name="Phurbu D."/>
            <person name="Liu Z.-X."/>
            <person name="Wang R."/>
            <person name="Zheng Y.-Y."/>
            <person name="Liu H.-C."/>
            <person name="Zhou Y.-G."/>
            <person name="Yu Y.-J."/>
            <person name="Li A.-H."/>
        </authorList>
    </citation>
    <scope>NUCLEOTIDE SEQUENCE [LARGE SCALE GENOMIC DNA]</scope>
    <source>
        <strain evidence="2 3">C22-A2</strain>
    </source>
</reference>
<sequence>MVKQLKKIFPSFIFFQDYKQVTATEYQWFITADNQIIGIDNSELTQKDTSILTTFLSPYNINIPLPTAEEQLWRKRIESTKTISHHELGTTVYRFVYFSIQKNQIEPKLFKEAIYAFFTKAVPIIWENEHEGMIIEEKNAHAGEDLSYEQIIDVLMSDLYVKINFLVGPYFENLNNIKKHYLSLARSAELAFTYSDKAVVTYIDTIPFKLVEQADNEFKNEITSIALKEFASDEDMLHTIKTFLQCNLNVSVTAKELYMHRNSLQYRLDKFNERTNIDIRQFHQALTVYLALLANMHKD</sequence>
<evidence type="ECO:0000259" key="1">
    <source>
        <dbReference type="Pfam" id="PF13556"/>
    </source>
</evidence>
<dbReference type="InterPro" id="IPR025736">
    <property type="entry name" value="PucR_C-HTH_dom"/>
</dbReference>